<evidence type="ECO:0000256" key="2">
    <source>
        <dbReference type="SAM" id="Phobius"/>
    </source>
</evidence>
<reference evidence="4 5" key="1">
    <citation type="journal article" date="2023" name="Insect Mol. Biol.">
        <title>Genome sequencing provides insights into the evolution of gene families encoding plant cell wall-degrading enzymes in longhorned beetles.</title>
        <authorList>
            <person name="Shin N.R."/>
            <person name="Okamura Y."/>
            <person name="Kirsch R."/>
            <person name="Pauchet Y."/>
        </authorList>
    </citation>
    <scope>NUCLEOTIDE SEQUENCE [LARGE SCALE GENOMIC DNA]</scope>
    <source>
        <strain evidence="4">EAD_L_NR</strain>
    </source>
</reference>
<feature type="domain" description="Fibronectin type-III" evidence="3">
    <location>
        <begin position="449"/>
        <end position="540"/>
    </location>
</feature>
<dbReference type="AlphaFoldDB" id="A0AAV8W1X5"/>
<name>A0AAV8W1X5_9CUCU</name>
<gene>
    <name evidence="4" type="ORF">NQ315_004765</name>
</gene>
<dbReference type="PANTHER" id="PTHR24099">
    <property type="entry name" value="E3 UBIQUITIN-PROTEIN LIGASE TRIM36-RELATED"/>
    <property type="match status" value="1"/>
</dbReference>
<evidence type="ECO:0000256" key="1">
    <source>
        <dbReference type="SAM" id="MobiDB-lite"/>
    </source>
</evidence>
<dbReference type="InterPro" id="IPR036116">
    <property type="entry name" value="FN3_sf"/>
</dbReference>
<comment type="caution">
    <text evidence="4">The sequence shown here is derived from an EMBL/GenBank/DDBJ whole genome shotgun (WGS) entry which is preliminary data.</text>
</comment>
<feature type="transmembrane region" description="Helical" evidence="2">
    <location>
        <begin position="1057"/>
        <end position="1077"/>
    </location>
</feature>
<sequence>MGEDKNITNEQVIRITISTSPLDEGAGPGNGTNQSQQFYPGLPTGFPPQHFHSNIQPGPPVPSPTHLGHSPPPNPTYYKDERTQRQHIKLKKKLHDKQQKSETLLPRKELINGLKRTAVKEKGMNSVGTSEDGEESSVPDEEDSFQIITDILSSVQAPKVSELSSRSALLQWAPPNRLSESASNDSHEIDISESDLRYEVLLSDKSKEMKFKSIYSGASLSCRIQDLRPGQEYSVCLQVHLDELSGSATDPIKFITPPCEPDQPQPPKLIHRTKNSLQLRWNAVNDNGSHILHYILEYDDGRGEFVEFYKGRGKTHTLQKLQPAATYNFRLAVANDVGKSLYSDPISYSTYDNPPTQPNPPSLIEATVQSLHLQWNRRPKDDEFVLQMNDPKTKYGHMNVYNGRENYHICRDLTCFSDYTFRLRARNDDGISPWSEEVTYRTLPDRPARPSKPVVKGRIHAHSFKLKWEPPSDTGGAEITRYILEVNSGSGYETVYSGIETEAVCDKLTPGTTYQLRVSCISAGGCSNYSDPCTVTTDAISPGQCAAPRLHGKPKSNSVTIRWIEPDYNGGAPVLDYEVEMVSPDSSRSMVHKSKEMECTVANLNPGCDYYFTVRAVNRIGPGAWSESLKVTSGAAPPVAPQIPSLHCKSPFHVYVEWQEPPCNGAPVTDYRLEMSPEVGEDKFHSIYQGPQTNYDMKGLNPFHTYYFRVQAGNSAGYSSYSPVAATITPAAPPSTVTTLRSESTPTSIILYWNRPADNGSNITHYNIEIGDKTISTESPVTEYTLENLQPDTHYKIKIQAVNAVAPGSFSSALRTSTLRLPPIAPKLECIGVGHNYLKLKWGEGKNTDYIQYCVEMENPRYKEFQCVYKGTALTCKVNKLHEVTTYKFKINASNDAGVGDFSREYEFTTGIAPPSVLKIPKLVEVEQKTCTLEWLPARNTFTDPILYQVQLTRLKEQTFKQIYKGPDTKCTVEDLEPGVEYQARVCPIRITSGGELPGPYSPILNFSTPAAEPTAISKLYSPTSSSPSHIYKSRTFYHSLWQRIPLKQFPDEYRTFIYVILVMLIGIIISLGIAAFL</sequence>
<dbReference type="SMART" id="SM00060">
    <property type="entry name" value="FN3"/>
    <property type="match status" value="9"/>
</dbReference>
<evidence type="ECO:0000313" key="5">
    <source>
        <dbReference type="Proteomes" id="UP001159042"/>
    </source>
</evidence>
<feature type="domain" description="Fibronectin type-III" evidence="3">
    <location>
        <begin position="736"/>
        <end position="821"/>
    </location>
</feature>
<dbReference type="PRINTS" id="PR00014">
    <property type="entry name" value="FNTYPEIII"/>
</dbReference>
<feature type="domain" description="Fibronectin type-III" evidence="3">
    <location>
        <begin position="544"/>
        <end position="638"/>
    </location>
</feature>
<dbReference type="FunFam" id="2.60.40.10:FF:001846">
    <property type="entry name" value="Uncharacterized protein, isoform E"/>
    <property type="match status" value="1"/>
</dbReference>
<dbReference type="InterPro" id="IPR003961">
    <property type="entry name" value="FN3_dom"/>
</dbReference>
<protein>
    <recommendedName>
        <fullName evidence="3">Fibronectin type-III domain-containing protein</fullName>
    </recommendedName>
</protein>
<feature type="domain" description="Fibronectin type-III" evidence="3">
    <location>
        <begin position="822"/>
        <end position="913"/>
    </location>
</feature>
<dbReference type="Gene3D" id="2.60.40.10">
    <property type="entry name" value="Immunoglobulins"/>
    <property type="match status" value="9"/>
</dbReference>
<dbReference type="EMBL" id="JANEYG010000013">
    <property type="protein sequence ID" value="KAJ8920626.1"/>
    <property type="molecule type" value="Genomic_DNA"/>
</dbReference>
<feature type="compositionally biased region" description="Basic residues" evidence="1">
    <location>
        <begin position="85"/>
        <end position="95"/>
    </location>
</feature>
<keyword evidence="2" id="KW-0472">Membrane</keyword>
<keyword evidence="2" id="KW-0812">Transmembrane</keyword>
<dbReference type="SUPFAM" id="SSF49265">
    <property type="entry name" value="Fibronectin type III"/>
    <property type="match status" value="6"/>
</dbReference>
<keyword evidence="2" id="KW-1133">Transmembrane helix</keyword>
<dbReference type="CDD" id="cd00063">
    <property type="entry name" value="FN3"/>
    <property type="match status" value="9"/>
</dbReference>
<dbReference type="PANTHER" id="PTHR24099:SF11">
    <property type="entry name" value="FIBRONECTIN TYPE III DOMAIN-CONTAINING 3BA-RELATED"/>
    <property type="match status" value="1"/>
</dbReference>
<feature type="domain" description="Fibronectin type-III" evidence="3">
    <location>
        <begin position="640"/>
        <end position="734"/>
    </location>
</feature>
<keyword evidence="5" id="KW-1185">Reference proteome</keyword>
<feature type="region of interest" description="Disordered" evidence="1">
    <location>
        <begin position="1"/>
        <end position="101"/>
    </location>
</feature>
<feature type="region of interest" description="Disordered" evidence="1">
    <location>
        <begin position="121"/>
        <end position="142"/>
    </location>
</feature>
<dbReference type="PROSITE" id="PS50853">
    <property type="entry name" value="FN3"/>
    <property type="match status" value="9"/>
</dbReference>
<accession>A0AAV8W1X5</accession>
<dbReference type="Proteomes" id="UP001159042">
    <property type="component" value="Unassembled WGS sequence"/>
</dbReference>
<evidence type="ECO:0000313" key="4">
    <source>
        <dbReference type="EMBL" id="KAJ8920626.1"/>
    </source>
</evidence>
<feature type="domain" description="Fibronectin type-III" evidence="3">
    <location>
        <begin position="357"/>
        <end position="445"/>
    </location>
</feature>
<evidence type="ECO:0000259" key="3">
    <source>
        <dbReference type="PROSITE" id="PS50853"/>
    </source>
</evidence>
<organism evidence="4 5">
    <name type="scientific">Exocentrus adspersus</name>
    <dbReference type="NCBI Taxonomy" id="1586481"/>
    <lineage>
        <taxon>Eukaryota</taxon>
        <taxon>Metazoa</taxon>
        <taxon>Ecdysozoa</taxon>
        <taxon>Arthropoda</taxon>
        <taxon>Hexapoda</taxon>
        <taxon>Insecta</taxon>
        <taxon>Pterygota</taxon>
        <taxon>Neoptera</taxon>
        <taxon>Endopterygota</taxon>
        <taxon>Coleoptera</taxon>
        <taxon>Polyphaga</taxon>
        <taxon>Cucujiformia</taxon>
        <taxon>Chrysomeloidea</taxon>
        <taxon>Cerambycidae</taxon>
        <taxon>Lamiinae</taxon>
        <taxon>Acanthocinini</taxon>
        <taxon>Exocentrus</taxon>
    </lineage>
</organism>
<feature type="domain" description="Fibronectin type-III" evidence="3">
    <location>
        <begin position="154"/>
        <end position="259"/>
    </location>
</feature>
<proteinExistence type="predicted"/>
<dbReference type="Pfam" id="PF00041">
    <property type="entry name" value="fn3"/>
    <property type="match status" value="5"/>
</dbReference>
<dbReference type="FunFam" id="2.60.40.10:FF:001972">
    <property type="entry name" value="Fibronectin type III domain containing 3Ba"/>
    <property type="match status" value="1"/>
</dbReference>
<feature type="domain" description="Fibronectin type-III" evidence="3">
    <location>
        <begin position="914"/>
        <end position="1012"/>
    </location>
</feature>
<feature type="compositionally biased region" description="Polar residues" evidence="1">
    <location>
        <begin position="8"/>
        <end position="21"/>
    </location>
</feature>
<dbReference type="InterPro" id="IPR013783">
    <property type="entry name" value="Ig-like_fold"/>
</dbReference>
<dbReference type="FunFam" id="2.60.40.10:FF:000373">
    <property type="entry name" value="fibronectin type-III domain-containing protein 3A isoform X1"/>
    <property type="match status" value="1"/>
</dbReference>
<feature type="compositionally biased region" description="Acidic residues" evidence="1">
    <location>
        <begin position="131"/>
        <end position="142"/>
    </location>
</feature>
<feature type="domain" description="Fibronectin type-III" evidence="3">
    <location>
        <begin position="263"/>
        <end position="353"/>
    </location>
</feature>
<dbReference type="InterPro" id="IPR050617">
    <property type="entry name" value="E3_ligase_FN3/SPRY"/>
</dbReference>